<dbReference type="Pfam" id="PF23598">
    <property type="entry name" value="LRR_14"/>
    <property type="match status" value="1"/>
</dbReference>
<reference evidence="11" key="1">
    <citation type="submission" date="2015-04" db="UniProtKB">
        <authorList>
            <consortium name="EnsemblPlants"/>
        </authorList>
    </citation>
    <scope>IDENTIFICATION</scope>
    <source>
        <strain evidence="11">SL10</strain>
    </source>
</reference>
<dbReference type="InterPro" id="IPR027417">
    <property type="entry name" value="P-loop_NTPase"/>
</dbReference>
<dbReference type="GO" id="GO:0043531">
    <property type="term" value="F:ADP binding"/>
    <property type="evidence" value="ECO:0007669"/>
    <property type="project" value="InterPro"/>
</dbReference>
<dbReference type="Gene3D" id="3.80.10.10">
    <property type="entry name" value="Ribonuclease Inhibitor"/>
    <property type="match status" value="1"/>
</dbReference>
<dbReference type="InterPro" id="IPR044974">
    <property type="entry name" value="Disease_R_plants"/>
</dbReference>
<evidence type="ECO:0000256" key="3">
    <source>
        <dbReference type="ARBA" id="ARBA00022737"/>
    </source>
</evidence>
<evidence type="ECO:0000256" key="1">
    <source>
        <dbReference type="ARBA" id="ARBA00008894"/>
    </source>
</evidence>
<organism evidence="11">
    <name type="scientific">Oryza nivara</name>
    <name type="common">Indian wild rice</name>
    <name type="synonym">Oryza sativa f. spontanea</name>
    <dbReference type="NCBI Taxonomy" id="4536"/>
    <lineage>
        <taxon>Eukaryota</taxon>
        <taxon>Viridiplantae</taxon>
        <taxon>Streptophyta</taxon>
        <taxon>Embryophyta</taxon>
        <taxon>Tracheophyta</taxon>
        <taxon>Spermatophyta</taxon>
        <taxon>Magnoliopsida</taxon>
        <taxon>Liliopsida</taxon>
        <taxon>Poales</taxon>
        <taxon>Poaceae</taxon>
        <taxon>BOP clade</taxon>
        <taxon>Oryzoideae</taxon>
        <taxon>Oryzeae</taxon>
        <taxon>Oryzinae</taxon>
        <taxon>Oryza</taxon>
    </lineage>
</organism>
<dbReference type="GO" id="GO:0002758">
    <property type="term" value="P:innate immune response-activating signaling pathway"/>
    <property type="evidence" value="ECO:0007669"/>
    <property type="project" value="UniProtKB-ARBA"/>
</dbReference>
<dbReference type="InterPro" id="IPR036388">
    <property type="entry name" value="WH-like_DNA-bd_sf"/>
</dbReference>
<evidence type="ECO:0000256" key="5">
    <source>
        <dbReference type="ARBA" id="ARBA00022821"/>
    </source>
</evidence>
<dbReference type="EnsemblPlants" id="ONIVA09G10700.1">
    <property type="protein sequence ID" value="ONIVA09G10700.1"/>
    <property type="gene ID" value="ONIVA09G10700"/>
</dbReference>
<feature type="domain" description="Disease resistance protein winged helix" evidence="9">
    <location>
        <begin position="432"/>
        <end position="504"/>
    </location>
</feature>
<dbReference type="InterPro" id="IPR032675">
    <property type="entry name" value="LRR_dom_sf"/>
</dbReference>
<dbReference type="CDD" id="cd14798">
    <property type="entry name" value="RX-CC_like"/>
    <property type="match status" value="1"/>
</dbReference>
<dbReference type="SUPFAM" id="SSF52540">
    <property type="entry name" value="P-loop containing nucleoside triphosphate hydrolases"/>
    <property type="match status" value="1"/>
</dbReference>
<dbReference type="Gene3D" id="1.10.10.10">
    <property type="entry name" value="Winged helix-like DNA-binding domain superfamily/Winged helix DNA-binding domain"/>
    <property type="match status" value="1"/>
</dbReference>
<dbReference type="Gene3D" id="3.40.50.300">
    <property type="entry name" value="P-loop containing nucleotide triphosphate hydrolases"/>
    <property type="match status" value="1"/>
</dbReference>
<evidence type="ECO:0000313" key="11">
    <source>
        <dbReference type="EnsemblPlants" id="ONIVA09G10700.1"/>
    </source>
</evidence>
<feature type="domain" description="Disease resistance N-terminal" evidence="8">
    <location>
        <begin position="7"/>
        <end position="89"/>
    </location>
</feature>
<comment type="similarity">
    <text evidence="1">Belongs to the disease resistance NB-LRR family.</text>
</comment>
<protein>
    <recommendedName>
        <fullName evidence="13">AAA+ ATPase domain-containing protein</fullName>
    </recommendedName>
</protein>
<dbReference type="GO" id="GO:0042742">
    <property type="term" value="P:defense response to bacterium"/>
    <property type="evidence" value="ECO:0007669"/>
    <property type="project" value="UniProtKB-ARBA"/>
</dbReference>
<reference evidence="11" key="2">
    <citation type="submission" date="2018-04" db="EMBL/GenBank/DDBJ databases">
        <title>OnivRS2 (Oryza nivara Reference Sequence Version 2).</title>
        <authorList>
            <person name="Zhang J."/>
            <person name="Kudrna D."/>
            <person name="Lee S."/>
            <person name="Talag J."/>
            <person name="Rajasekar S."/>
            <person name="Welchert J."/>
            <person name="Hsing Y.-I."/>
            <person name="Wing R.A."/>
        </authorList>
    </citation>
    <scope>NUCLEOTIDE SEQUENCE [LARGE SCALE GENOMIC DNA]</scope>
    <source>
        <strain evidence="11">SL10</strain>
    </source>
</reference>
<dbReference type="Pfam" id="PF00931">
    <property type="entry name" value="NB-ARC"/>
    <property type="match status" value="1"/>
</dbReference>
<evidence type="ECO:0000313" key="12">
    <source>
        <dbReference type="Proteomes" id="UP000006591"/>
    </source>
</evidence>
<dbReference type="InterPro" id="IPR038005">
    <property type="entry name" value="RX-like_CC"/>
</dbReference>
<keyword evidence="6" id="KW-0175">Coiled coil</keyword>
<evidence type="ECO:0000259" key="10">
    <source>
        <dbReference type="Pfam" id="PF23598"/>
    </source>
</evidence>
<dbReference type="Pfam" id="PF23559">
    <property type="entry name" value="WHD_DRP"/>
    <property type="match status" value="1"/>
</dbReference>
<sequence length="1056" mass="119672">MELALGAMASLAPKLGELLMQEYVVQKGLKPDIESLSTELVMMNAALIDVSRVPPDQLSEVEKLWARQVRELSYDTEDAVDDFILRVAGYDSPAADDANVFKKIIRKATAEMKKVKNSHQISEKVKDIKKLSNHLAELRAKYTVRGVGANLAASTGIDPRVLNLYKNESDLVGIEEARNRVIRMLLKGTKDHAHESDQSLKIVSIVGIGGLGKTTLAKTVHDMLKKKFFDCSAFNSVGRTPNLAMTFEKMLVELDQKYKEADMARWDVERFCNELHKFLQHKRYFIVVDDIWDKGSWEAIKYALKDNNCGSRIIMTTRNFEVVTKAEEVYRLKPLSYGKSKELFYKRIHNQEGESLDDLSGEVSIKIIDKCEGVPLAIIAIASLLVDKPCEDWSKVYDSIGFGNGDNTMKILSYSYYDLPSYLKPCLLHLSIFPEDNILDTNGVIWMWIGEGFVHLEEGEGSLFEVGERYYKELVNRSMIQPTENQLYPFTQWFHIHDIVLDLIRKFLKDENFFTILGSSEQHASSNSLRREKKTGMPRVDKVRRLAVLNHDVQQISKDTMNIPEVLRSLNIVSSTIEIMAPLHSFRACRVLYIQESNVPPISLMHLGRLLHLKYLEINETHVDELPKEIGHLKSLQALLLINIGLHELPPTVCLLTQLMCLIIEGFKRLPANRMGNLTSLEELRLKSVVGQRATEDLVVELAKLTRLRVLTITFSEELEESLQEALVQSLCNMRKLQELVLSSKMSQLQGATVWEGWEPPRQLRRLLIQGITFSRPPGWVNRSHLPCLCFLSLNVYVVVEEDLDNLVRLPELCYLELDSLSWPPGYTVGTDGFKNLRFCRVGTAFKIHVGAMPRLEELHFGVFAGHARFEVNNMPLEQYPTKDVIEALDLGLDNLLSLEQVSVLVDCLGATTAQVQEVEVVVRRAVKNHPNRPTIEMDRVYEEDMLSDEDQETLVSQCAEQHIEELVDVLEWKDKPDALFTSRLMSYRRLQDAVITINCAGASMCEVEKVEAAVRHAAEVHGNHATIQLIRINTNEMVSSSNQEAAGSAVSNALE</sequence>
<dbReference type="SUPFAM" id="SSF52058">
    <property type="entry name" value="L domain-like"/>
    <property type="match status" value="1"/>
</dbReference>
<dbReference type="Pfam" id="PF18052">
    <property type="entry name" value="Rx_N"/>
    <property type="match status" value="1"/>
</dbReference>
<evidence type="ECO:0000256" key="2">
    <source>
        <dbReference type="ARBA" id="ARBA00022614"/>
    </source>
</evidence>
<dbReference type="FunFam" id="1.10.10.10:FF:000322">
    <property type="entry name" value="Probable disease resistance protein At1g63360"/>
    <property type="match status" value="1"/>
</dbReference>
<dbReference type="InterPro" id="IPR041118">
    <property type="entry name" value="Rx_N"/>
</dbReference>
<dbReference type="OMA" id="TQLMCLI"/>
<dbReference type="Gene3D" id="1.20.5.4130">
    <property type="match status" value="1"/>
</dbReference>
<dbReference type="InterPro" id="IPR055414">
    <property type="entry name" value="LRR_R13L4/SHOC2-like"/>
</dbReference>
<dbReference type="Gramene" id="ONIVA09G10700.1">
    <property type="protein sequence ID" value="ONIVA09G10700.1"/>
    <property type="gene ID" value="ONIVA09G10700"/>
</dbReference>
<keyword evidence="3" id="KW-0677">Repeat</keyword>
<dbReference type="HOGENOM" id="CLU_000837_25_0_1"/>
<dbReference type="InterPro" id="IPR058922">
    <property type="entry name" value="WHD_DRP"/>
</dbReference>
<proteinExistence type="inferred from homology"/>
<feature type="domain" description="NB-ARC" evidence="7">
    <location>
        <begin position="197"/>
        <end position="348"/>
    </location>
</feature>
<evidence type="ECO:0000259" key="8">
    <source>
        <dbReference type="Pfam" id="PF18052"/>
    </source>
</evidence>
<dbReference type="Proteomes" id="UP000006591">
    <property type="component" value="Chromosome 9"/>
</dbReference>
<keyword evidence="12" id="KW-1185">Reference proteome</keyword>
<dbReference type="InterPro" id="IPR002182">
    <property type="entry name" value="NB-ARC"/>
</dbReference>
<dbReference type="GO" id="GO:0009626">
    <property type="term" value="P:plant-type hypersensitive response"/>
    <property type="evidence" value="ECO:0007669"/>
    <property type="project" value="UniProtKB-ARBA"/>
</dbReference>
<feature type="domain" description="Disease resistance R13L4/SHOC-2-like LRR" evidence="10">
    <location>
        <begin position="567"/>
        <end position="936"/>
    </location>
</feature>
<evidence type="ECO:0000259" key="7">
    <source>
        <dbReference type="Pfam" id="PF00931"/>
    </source>
</evidence>
<name>A0A0E0IJT8_ORYNI</name>
<dbReference type="InterPro" id="IPR042197">
    <property type="entry name" value="Apaf_helical"/>
</dbReference>
<dbReference type="PRINTS" id="PR00364">
    <property type="entry name" value="DISEASERSIST"/>
</dbReference>
<dbReference type="PANTHER" id="PTHR23155">
    <property type="entry name" value="DISEASE RESISTANCE PROTEIN RP"/>
    <property type="match status" value="1"/>
</dbReference>
<keyword evidence="5" id="KW-0611">Plant defense</keyword>
<accession>A0A0E0IJT8</accession>
<dbReference type="eggNOG" id="KOG4658">
    <property type="taxonomic scope" value="Eukaryota"/>
</dbReference>
<dbReference type="PANTHER" id="PTHR23155:SF1181">
    <property type="entry name" value="OS08G0170200 PROTEIN"/>
    <property type="match status" value="1"/>
</dbReference>
<dbReference type="Gene3D" id="1.10.8.430">
    <property type="entry name" value="Helical domain of apoptotic protease-activating factors"/>
    <property type="match status" value="1"/>
</dbReference>
<dbReference type="STRING" id="4536.A0A0E0IJT8"/>
<evidence type="ECO:0000256" key="6">
    <source>
        <dbReference type="ARBA" id="ARBA00023054"/>
    </source>
</evidence>
<evidence type="ECO:0008006" key="13">
    <source>
        <dbReference type="Google" id="ProtNLM"/>
    </source>
</evidence>
<evidence type="ECO:0000259" key="9">
    <source>
        <dbReference type="Pfam" id="PF23559"/>
    </source>
</evidence>
<keyword evidence="2" id="KW-0433">Leucine-rich repeat</keyword>
<dbReference type="AlphaFoldDB" id="A0A0E0IJT8"/>
<keyword evidence="4" id="KW-0547">Nucleotide-binding</keyword>
<evidence type="ECO:0000256" key="4">
    <source>
        <dbReference type="ARBA" id="ARBA00022741"/>
    </source>
</evidence>